<evidence type="ECO:0000256" key="1">
    <source>
        <dbReference type="ARBA" id="ARBA00005188"/>
    </source>
</evidence>
<dbReference type="PIRSF" id="PIRSF006630">
    <property type="entry name" value="NADS_GAT"/>
    <property type="match status" value="1"/>
</dbReference>
<dbReference type="NCBIfam" id="TIGR00552">
    <property type="entry name" value="nadE"/>
    <property type="match status" value="1"/>
</dbReference>
<feature type="binding site" evidence="7">
    <location>
        <position position="190"/>
    </location>
    <ligand>
        <name>L-glutamine</name>
        <dbReference type="ChEBI" id="CHEBI:58359"/>
    </ligand>
</feature>
<dbReference type="Pfam" id="PF00795">
    <property type="entry name" value="CN_hydrolase"/>
    <property type="match status" value="1"/>
</dbReference>
<dbReference type="AlphaFoldDB" id="A0A7V8V3B8"/>
<dbReference type="CDD" id="cd07570">
    <property type="entry name" value="GAT_Gln-NAD-synth"/>
    <property type="match status" value="1"/>
</dbReference>
<dbReference type="PANTHER" id="PTHR23090">
    <property type="entry name" value="NH 3 /GLUTAMINE-DEPENDENT NAD + SYNTHETASE"/>
    <property type="match status" value="1"/>
</dbReference>
<reference evidence="11 12" key="1">
    <citation type="submission" date="2020-05" db="EMBL/GenBank/DDBJ databases">
        <title>Bremerella alba sp. nov., a novel planctomycete isolated from the surface of the macroalga Fucus spiralis.</title>
        <authorList>
            <person name="Godinho O."/>
            <person name="Botelho R."/>
            <person name="Albuquerque L."/>
            <person name="Wiegand S."/>
            <person name="Da Costa M.S."/>
            <person name="Lobo-Da-Cunha A."/>
            <person name="Jogler C."/>
            <person name="Lage O.M."/>
        </authorList>
    </citation>
    <scope>NUCLEOTIDE SEQUENCE [LARGE SCALE GENOMIC DNA]</scope>
    <source>
        <strain evidence="11 12">FF15</strain>
    </source>
</reference>
<evidence type="ECO:0000256" key="7">
    <source>
        <dbReference type="HAMAP-Rule" id="MF_02090"/>
    </source>
</evidence>
<feature type="active site" description="Nucleophile; for glutaminase activity" evidence="7">
    <location>
        <position position="163"/>
    </location>
</feature>
<dbReference type="Gene3D" id="3.60.110.10">
    <property type="entry name" value="Carbon-nitrogen hydrolase"/>
    <property type="match status" value="1"/>
</dbReference>
<dbReference type="EMBL" id="JABRWO010000002">
    <property type="protein sequence ID" value="MBA2113904.1"/>
    <property type="molecule type" value="Genomic_DNA"/>
</dbReference>
<feature type="binding site" evidence="7">
    <location>
        <position position="619"/>
    </location>
    <ligand>
        <name>deamido-NAD(+)</name>
        <dbReference type="ChEBI" id="CHEBI:58437"/>
        <note>ligand shared between two neighboring subunits</note>
    </ligand>
</feature>
<feature type="binding site" evidence="7">
    <location>
        <position position="490"/>
    </location>
    <ligand>
        <name>deamido-NAD(+)</name>
        <dbReference type="ChEBI" id="CHEBI:58437"/>
        <note>ligand shared between two neighboring subunits</note>
    </ligand>
</feature>
<dbReference type="InterPro" id="IPR036526">
    <property type="entry name" value="C-N_Hydrolase_sf"/>
</dbReference>
<dbReference type="CDD" id="cd00553">
    <property type="entry name" value="NAD_synthase"/>
    <property type="match status" value="1"/>
</dbReference>
<dbReference type="GO" id="GO:0003952">
    <property type="term" value="F:NAD+ synthase (glutamine-hydrolyzing) activity"/>
    <property type="evidence" value="ECO:0007669"/>
    <property type="project" value="UniProtKB-UniRule"/>
</dbReference>
<dbReference type="EC" id="6.3.5.1" evidence="7 8"/>
<comment type="similarity">
    <text evidence="9">Belongs to the NAD synthetase family.</text>
</comment>
<dbReference type="UniPathway" id="UPA00253">
    <property type="reaction ID" value="UER00334"/>
</dbReference>
<dbReference type="GO" id="GO:0004359">
    <property type="term" value="F:glutaminase activity"/>
    <property type="evidence" value="ECO:0007669"/>
    <property type="project" value="InterPro"/>
</dbReference>
<comment type="caution">
    <text evidence="11">The sequence shown here is derived from an EMBL/GenBank/DDBJ whole genome shotgun (WGS) entry which is preliminary data.</text>
</comment>
<dbReference type="GO" id="GO:0005524">
    <property type="term" value="F:ATP binding"/>
    <property type="evidence" value="ECO:0007669"/>
    <property type="project" value="UniProtKB-UniRule"/>
</dbReference>
<comment type="caution">
    <text evidence="7">Lacks conserved residue(s) required for the propagation of feature annotation.</text>
</comment>
<evidence type="ECO:0000256" key="3">
    <source>
        <dbReference type="ARBA" id="ARBA00022598"/>
    </source>
</evidence>
<evidence type="ECO:0000256" key="6">
    <source>
        <dbReference type="ARBA" id="ARBA00023027"/>
    </source>
</evidence>
<organism evidence="11 12">
    <name type="scientific">Bremerella alba</name>
    <dbReference type="NCBI Taxonomy" id="980252"/>
    <lineage>
        <taxon>Bacteria</taxon>
        <taxon>Pseudomonadati</taxon>
        <taxon>Planctomycetota</taxon>
        <taxon>Planctomycetia</taxon>
        <taxon>Pirellulales</taxon>
        <taxon>Pirellulaceae</taxon>
        <taxon>Bremerella</taxon>
    </lineage>
</organism>
<evidence type="ECO:0000313" key="12">
    <source>
        <dbReference type="Proteomes" id="UP000551616"/>
    </source>
</evidence>
<keyword evidence="6 7" id="KW-0520">NAD</keyword>
<evidence type="ECO:0000256" key="8">
    <source>
        <dbReference type="PIRNR" id="PIRNR006630"/>
    </source>
</evidence>
<comment type="catalytic activity">
    <reaction evidence="7 8">
        <text>deamido-NAD(+) + L-glutamine + ATP + H2O = L-glutamate + AMP + diphosphate + NAD(+) + H(+)</text>
        <dbReference type="Rhea" id="RHEA:24384"/>
        <dbReference type="ChEBI" id="CHEBI:15377"/>
        <dbReference type="ChEBI" id="CHEBI:15378"/>
        <dbReference type="ChEBI" id="CHEBI:29985"/>
        <dbReference type="ChEBI" id="CHEBI:30616"/>
        <dbReference type="ChEBI" id="CHEBI:33019"/>
        <dbReference type="ChEBI" id="CHEBI:57540"/>
        <dbReference type="ChEBI" id="CHEBI:58359"/>
        <dbReference type="ChEBI" id="CHEBI:58437"/>
        <dbReference type="ChEBI" id="CHEBI:456215"/>
        <dbReference type="EC" id="6.3.5.1"/>
    </reaction>
</comment>
<feature type="binding site" evidence="7">
    <location>
        <position position="196"/>
    </location>
    <ligand>
        <name>L-glutamine</name>
        <dbReference type="ChEBI" id="CHEBI:58359"/>
    </ligand>
</feature>
<dbReference type="Proteomes" id="UP000551616">
    <property type="component" value="Unassembled WGS sequence"/>
</dbReference>
<dbReference type="InterPro" id="IPR003010">
    <property type="entry name" value="C-N_Hydrolase"/>
</dbReference>
<dbReference type="InterPro" id="IPR014445">
    <property type="entry name" value="Gln-dep_NAD_synthase"/>
</dbReference>
<protein>
    <recommendedName>
        <fullName evidence="7 8">Glutamine-dependent NAD(+) synthetase</fullName>
        <ecNumber evidence="7 8">6.3.5.1</ecNumber>
    </recommendedName>
    <alternativeName>
        <fullName evidence="7 8">NAD(+) synthase [glutamine-hydrolyzing]</fullName>
    </alternativeName>
</protein>
<comment type="similarity">
    <text evidence="2 7 8">In the C-terminal section; belongs to the NAD synthetase family.</text>
</comment>
<feature type="domain" description="CN hydrolase" evidence="10">
    <location>
        <begin position="4"/>
        <end position="265"/>
    </location>
</feature>
<evidence type="ECO:0000259" key="10">
    <source>
        <dbReference type="PROSITE" id="PS50263"/>
    </source>
</evidence>
<dbReference type="Pfam" id="PF02540">
    <property type="entry name" value="NAD_synthase"/>
    <property type="match status" value="1"/>
</dbReference>
<keyword evidence="4 7" id="KW-0547">Nucleotide-binding</keyword>
<evidence type="ECO:0000256" key="4">
    <source>
        <dbReference type="ARBA" id="ARBA00022741"/>
    </source>
</evidence>
<feature type="binding site" evidence="7">
    <location>
        <position position="461"/>
    </location>
    <ligand>
        <name>deamido-NAD(+)</name>
        <dbReference type="ChEBI" id="CHEBI:58437"/>
        <note>ligand shared between two neighboring subunits</note>
    </ligand>
</feature>
<evidence type="ECO:0000313" key="11">
    <source>
        <dbReference type="EMBL" id="MBA2113904.1"/>
    </source>
</evidence>
<dbReference type="InterPro" id="IPR022310">
    <property type="entry name" value="NAD/GMP_synthase"/>
</dbReference>
<name>A0A7V8V3B8_9BACT</name>
<evidence type="ECO:0000256" key="9">
    <source>
        <dbReference type="RuleBase" id="RU003811"/>
    </source>
</evidence>
<sequence>MLNIKVAAAVLNQTPLDWEGNTKNILQALETAKAEGASVVCLPELCITGYGCEDAFLSAGMRRMAWDKLQELLPATEGLVACFGLPISYRGLVFNVAAIAADGQLQGLVPKRNLAGDGIHYEPRWFKPWPTGKRAFYEEGDQKIPLGDLVFNFDGVMMGLEICEDAWVASRPGGRLAELGVDLILNPSASHFAFEKQDVRRRFVLEGSRAFHSAYVYANLVGNESGRAIYDGGAMVASGGRLLAEAPRFSFQDTIVTTAVVDIDVNRMNRAKSDAFVLNFDAAYEQVVEADFALAHCEPEVRAVSSEGWEDSEYLKEEEFIRAVTLALFDYLRKSRSQGFVVSLSGGADSAAVATLCAYMVQFALKDLGLERFVKKLAYIGGLEGLVDASEINQRLLTCVYQATRNSGEVTFNAAKEVAETFGANFHRIDIDDLVERYRELGEEVIGRPLTWEQDDIALQNIQARTRSPSIWLVANVKNALLLSTSNRSEAAVGYATMDGDTSGGLCPISGIDKAFLREWLIWMEQEGPAGVGCFPALELINQQQPTAELRPADQKQTDEGDLMPYTVLDTIERLAIRDKQTAIEVFTQLRQRYPVYTLRELGGFIQRFFQLWSRNQWKRERYAPGFHLDDENLDPKTWCRFPILSGGFRMELQIMWDQINELEPEQSESESES</sequence>
<dbReference type="HAMAP" id="MF_02090">
    <property type="entry name" value="NadE_glutamine_dep"/>
    <property type="match status" value="1"/>
</dbReference>
<gene>
    <name evidence="7 11" type="primary">nadE</name>
    <name evidence="11" type="ORF">HOV93_10570</name>
</gene>
<dbReference type="Gene3D" id="3.40.50.620">
    <property type="entry name" value="HUPs"/>
    <property type="match status" value="1"/>
</dbReference>
<proteinExistence type="inferred from homology"/>
<feature type="binding site" evidence="7">
    <location>
        <position position="485"/>
    </location>
    <ligand>
        <name>ATP</name>
        <dbReference type="ChEBI" id="CHEBI:30616"/>
    </ligand>
</feature>
<dbReference type="GO" id="GO:0009435">
    <property type="term" value="P:NAD+ biosynthetic process"/>
    <property type="evidence" value="ECO:0007669"/>
    <property type="project" value="UniProtKB-UniRule"/>
</dbReference>
<evidence type="ECO:0000256" key="2">
    <source>
        <dbReference type="ARBA" id="ARBA00007145"/>
    </source>
</evidence>
<feature type="active site" description="For glutaminase activity" evidence="7">
    <location>
        <position position="111"/>
    </location>
</feature>
<dbReference type="GO" id="GO:0008795">
    <property type="term" value="F:NAD+ synthase activity"/>
    <property type="evidence" value="ECO:0007669"/>
    <property type="project" value="UniProtKB-UniRule"/>
</dbReference>
<dbReference type="PANTHER" id="PTHR23090:SF9">
    <property type="entry name" value="GLUTAMINE-DEPENDENT NAD(+) SYNTHETASE"/>
    <property type="match status" value="1"/>
</dbReference>
<keyword evidence="3 7" id="KW-0436">Ligase</keyword>
<keyword evidence="12" id="KW-1185">Reference proteome</keyword>
<comment type="pathway">
    <text evidence="1 7 8">Cofactor biosynthesis; NAD(+) biosynthesis; NAD(+) from deamido-NAD(+) (L-Gln route): step 1/1.</text>
</comment>
<evidence type="ECO:0000256" key="5">
    <source>
        <dbReference type="ARBA" id="ARBA00022840"/>
    </source>
</evidence>
<dbReference type="PROSITE" id="PS50263">
    <property type="entry name" value="CN_HYDROLASE"/>
    <property type="match status" value="1"/>
</dbReference>
<dbReference type="SUPFAM" id="SSF56317">
    <property type="entry name" value="Carbon-nitrogen hydrolase"/>
    <property type="match status" value="1"/>
</dbReference>
<dbReference type="InterPro" id="IPR003694">
    <property type="entry name" value="NAD_synthase"/>
</dbReference>
<keyword evidence="5 7" id="KW-0067">ATP-binding</keyword>
<dbReference type="InterPro" id="IPR014729">
    <property type="entry name" value="Rossmann-like_a/b/a_fold"/>
</dbReference>
<dbReference type="SUPFAM" id="SSF52402">
    <property type="entry name" value="Adenine nucleotide alpha hydrolases-like"/>
    <property type="match status" value="1"/>
</dbReference>
<dbReference type="GO" id="GO:0005737">
    <property type="term" value="C:cytoplasm"/>
    <property type="evidence" value="ECO:0007669"/>
    <property type="project" value="InterPro"/>
</dbReference>
<accession>A0A7V8V3B8</accession>
<comment type="function">
    <text evidence="7">Catalyzes the ATP-dependent amidation of deamido-NAD to form NAD. Uses L-glutamine as a nitrogen source.</text>
</comment>
<feature type="active site" description="Proton acceptor; for glutaminase activity" evidence="7">
    <location>
        <position position="44"/>
    </location>
</feature>
<dbReference type="RefSeq" id="WP_207395381.1">
    <property type="nucleotide sequence ID" value="NZ_JABRWO010000002.1"/>
</dbReference>